<feature type="domain" description="HTH luxR-type" evidence="4">
    <location>
        <begin position="854"/>
        <end position="915"/>
    </location>
</feature>
<dbReference type="GO" id="GO:0006355">
    <property type="term" value="P:regulation of DNA-templated transcription"/>
    <property type="evidence" value="ECO:0007669"/>
    <property type="project" value="InterPro"/>
</dbReference>
<dbReference type="EMBL" id="CP041695">
    <property type="protein sequence ID" value="QDP80356.1"/>
    <property type="molecule type" value="Genomic_DNA"/>
</dbReference>
<dbReference type="InterPro" id="IPR000792">
    <property type="entry name" value="Tscrpt_reg_LuxR_C"/>
</dbReference>
<dbReference type="PANTHER" id="PTHR16305">
    <property type="entry name" value="TESTICULAR SOLUBLE ADENYLYL CYCLASE"/>
    <property type="match status" value="1"/>
</dbReference>
<dbReference type="GeneID" id="80334298"/>
<evidence type="ECO:0000256" key="2">
    <source>
        <dbReference type="ARBA" id="ARBA00022840"/>
    </source>
</evidence>
<evidence type="ECO:0000313" key="6">
    <source>
        <dbReference type="Proteomes" id="UP000317039"/>
    </source>
</evidence>
<protein>
    <submittedName>
        <fullName evidence="5">AAA family ATPase</fullName>
    </submittedName>
</protein>
<dbReference type="CDD" id="cd06170">
    <property type="entry name" value="LuxR_C_like"/>
    <property type="match status" value="1"/>
</dbReference>
<accession>A0A516NN65</accession>
<dbReference type="GO" id="GO:0005524">
    <property type="term" value="F:ATP binding"/>
    <property type="evidence" value="ECO:0007669"/>
    <property type="project" value="UniProtKB-KW"/>
</dbReference>
<dbReference type="InterPro" id="IPR016032">
    <property type="entry name" value="Sig_transdc_resp-reg_C-effctor"/>
</dbReference>
<dbReference type="GO" id="GO:0005737">
    <property type="term" value="C:cytoplasm"/>
    <property type="evidence" value="ECO:0007669"/>
    <property type="project" value="TreeGrafter"/>
</dbReference>
<dbReference type="GO" id="GO:0004016">
    <property type="term" value="F:adenylate cyclase activity"/>
    <property type="evidence" value="ECO:0007669"/>
    <property type="project" value="TreeGrafter"/>
</dbReference>
<dbReference type="PROSITE" id="PS50043">
    <property type="entry name" value="HTH_LUXR_2"/>
    <property type="match status" value="1"/>
</dbReference>
<keyword evidence="2" id="KW-0067">ATP-binding</keyword>
<dbReference type="Gene3D" id="1.25.40.10">
    <property type="entry name" value="Tetratricopeptide repeat domain"/>
    <property type="match status" value="1"/>
</dbReference>
<dbReference type="RefSeq" id="WP_143981639.1">
    <property type="nucleotide sequence ID" value="NZ_CP041695.1"/>
</dbReference>
<gene>
    <name evidence="5" type="ORF">FOH10_18180</name>
</gene>
<dbReference type="InterPro" id="IPR027417">
    <property type="entry name" value="P-loop_NTPase"/>
</dbReference>
<proteinExistence type="predicted"/>
<dbReference type="PRINTS" id="PR00038">
    <property type="entry name" value="HTHLUXR"/>
</dbReference>
<dbReference type="SUPFAM" id="SSF52540">
    <property type="entry name" value="P-loop containing nucleoside triphosphate hydrolases"/>
    <property type="match status" value="1"/>
</dbReference>
<dbReference type="PANTHER" id="PTHR16305:SF35">
    <property type="entry name" value="TRANSCRIPTIONAL ACTIVATOR DOMAIN"/>
    <property type="match status" value="1"/>
</dbReference>
<dbReference type="InterPro" id="IPR041664">
    <property type="entry name" value="AAA_16"/>
</dbReference>
<dbReference type="GO" id="GO:0003677">
    <property type="term" value="F:DNA binding"/>
    <property type="evidence" value="ECO:0007669"/>
    <property type="project" value="InterPro"/>
</dbReference>
<evidence type="ECO:0000256" key="1">
    <source>
        <dbReference type="ARBA" id="ARBA00022741"/>
    </source>
</evidence>
<dbReference type="AlphaFoldDB" id="A0A516NN65"/>
<keyword evidence="1" id="KW-0547">Nucleotide-binding</keyword>
<evidence type="ECO:0000256" key="3">
    <source>
        <dbReference type="SAM" id="MobiDB-lite"/>
    </source>
</evidence>
<dbReference type="Pfam" id="PF13191">
    <property type="entry name" value="AAA_16"/>
    <property type="match status" value="1"/>
</dbReference>
<dbReference type="SMART" id="SM00421">
    <property type="entry name" value="HTH_LUXR"/>
    <property type="match status" value="1"/>
</dbReference>
<organism evidence="5 6">
    <name type="scientific">Nocardia otitidiscaviarum</name>
    <dbReference type="NCBI Taxonomy" id="1823"/>
    <lineage>
        <taxon>Bacteria</taxon>
        <taxon>Bacillati</taxon>
        <taxon>Actinomycetota</taxon>
        <taxon>Actinomycetes</taxon>
        <taxon>Mycobacteriales</taxon>
        <taxon>Nocardiaceae</taxon>
        <taxon>Nocardia</taxon>
    </lineage>
</organism>
<reference evidence="5 6" key="1">
    <citation type="submission" date="2019-07" db="EMBL/GenBank/DDBJ databases">
        <title>Complete Genome Sequence and Methylome Analysis of Nocardia otitidis-caviarum NEB252.</title>
        <authorList>
            <person name="Fomenkov A."/>
            <person name="Anton B.P."/>
            <person name="Vincze T."/>
            <person name="Roberts R.J."/>
        </authorList>
    </citation>
    <scope>NUCLEOTIDE SEQUENCE [LARGE SCALE GENOMIC DNA]</scope>
    <source>
        <strain evidence="5 6">NEB252</strain>
    </source>
</reference>
<dbReference type="InterPro" id="IPR036388">
    <property type="entry name" value="WH-like_DNA-bd_sf"/>
</dbReference>
<dbReference type="Proteomes" id="UP000317039">
    <property type="component" value="Chromosome"/>
</dbReference>
<dbReference type="KEGG" id="nod:FOH10_18180"/>
<dbReference type="Gene3D" id="1.10.10.10">
    <property type="entry name" value="Winged helix-like DNA-binding domain superfamily/Winged helix DNA-binding domain"/>
    <property type="match status" value="1"/>
</dbReference>
<name>A0A516NN65_9NOCA</name>
<dbReference type="SUPFAM" id="SSF46894">
    <property type="entry name" value="C-terminal effector domain of the bipartite response regulators"/>
    <property type="match status" value="1"/>
</dbReference>
<dbReference type="InterPro" id="IPR011990">
    <property type="entry name" value="TPR-like_helical_dom_sf"/>
</dbReference>
<feature type="region of interest" description="Disordered" evidence="3">
    <location>
        <begin position="843"/>
        <end position="862"/>
    </location>
</feature>
<dbReference type="SUPFAM" id="SSF48452">
    <property type="entry name" value="TPR-like"/>
    <property type="match status" value="1"/>
</dbReference>
<evidence type="ECO:0000313" key="5">
    <source>
        <dbReference type="EMBL" id="QDP80356.1"/>
    </source>
</evidence>
<dbReference type="Pfam" id="PF00196">
    <property type="entry name" value="GerE"/>
    <property type="match status" value="1"/>
</dbReference>
<sequence>MVLRGRKAELGELEGLLSRAESRLSGVLVLEGPAGIGKTALLEHAVTIATTVRVTRVAGVEAEQDMGFAGLHRLLLPFLGERGRLPGPQRDALETAFGMLTAAAPPDLFLVGLAALSLLADAAATRPLLAVCDDAHWLDRESLRVLGFVARRLDAEGVVLLFGVREHTTGEAALAGLPTLRLDGLAHSDAAELLDAELRTAVDGVITARLLRETAGNPLAILELARGLGGGTPVEPGLGDHLPLDRRLETRFLQLVRRLDATGQDLLLVLAADAGDRTAFRRATRTLTGADPVAIDTALHHAQRAELIIADTGTALPVFRHPLIRSAVYNGAAADRRRAAHAALAAATDPSRDAARYAWHRAAAAPAPDETVAAALESAAAGARERGGHLAQAALLRRAAELTAPGPQRDGRLLAAAGAALTAGAPRLAEQLLDRLTPDLGIAALDAYAMRLRGFMHVMLGREGAVPLLFAAATVFAATDSRAARDTLLEAFDAVIVVARIGPGVSARRIAEAALTLPPAPGAPIIADLLLDAHAELVGRDYAAAVPLMRRGLAAMLAEGAEDGDAARWFLLGVLLAIELWDIDALGACSRRYAATARRHGALRMLQAATHGLATHALLCGRLSAATAHFAEFKDVAATIGADLRFAETSDALLHGWRGDAEATLAAVAVQAGPEAETPGGLQVQLARGALVVLHLGRCDYPAARQAALTVFDEDPPHFGNTVLPDLIEAAVRCGDTATAAQALDRLARRASASGTPWALGVLARGRALLADDAEAERYYREALELLGSTPLTTEVARTRLLYGEWLRRRRRRRDARDQLHGAHELFLDMGASGFAERARTELAGTGETARERSPGSARRLTPRELQIAHLAATGITNQQIAAELFLSTATVEYHLRKVFRKLDVTSRRELPRQL</sequence>
<evidence type="ECO:0000259" key="4">
    <source>
        <dbReference type="PROSITE" id="PS50043"/>
    </source>
</evidence>